<dbReference type="Proteomes" id="UP000235371">
    <property type="component" value="Unassembled WGS sequence"/>
</dbReference>
<feature type="chain" id="PRO_5014423022" evidence="3">
    <location>
        <begin position="22"/>
        <end position="370"/>
    </location>
</feature>
<dbReference type="EMBL" id="KZ613859">
    <property type="protein sequence ID" value="PMD54545.1"/>
    <property type="molecule type" value="Genomic_DNA"/>
</dbReference>
<dbReference type="OrthoDB" id="10379813at2759"/>
<evidence type="ECO:0000256" key="2">
    <source>
        <dbReference type="SAM" id="MobiDB-lite"/>
    </source>
</evidence>
<feature type="region of interest" description="Disordered" evidence="2">
    <location>
        <begin position="132"/>
        <end position="167"/>
    </location>
</feature>
<sequence length="370" mass="40106">MKSSSTTTAIIGGILAVTGSAIPISQNPASAAVSTPSFSPEDSNVAGTFTAIAGRSPATTPVSSSAFAFLGGSAVPILDLGPGHEVLDSGIPEILTTLSTSTVGTPIKTSVTSSATASLFPGFHPHFGHGPAVPGRGLNSSRKAGRKPKNRHPHSRHGTVVHGEGFNHNSLTSNSTAPKLTSATAYLTFDDLVNPKFLPHTGYNYSSMRSMCEKYMSMEKWRRWRFSDEKHSSDKVHHNSIHGRDLPNAVVSPYRELYPDSRPAKDSANSAPAPAAPKVIDIACARRELDEKIQEQNNMIDYYKHLIAEMEDDIKDVKKHKSKNHGSSEKASYIHNAEIRMAHKMEELKKVKVEKEKLVKERKLLGDIPP</sequence>
<gene>
    <name evidence="4" type="ORF">K444DRAFT_106597</name>
</gene>
<dbReference type="RefSeq" id="XP_024731449.1">
    <property type="nucleotide sequence ID" value="XM_024870292.1"/>
</dbReference>
<feature type="coiled-coil region" evidence="1">
    <location>
        <begin position="334"/>
        <end position="361"/>
    </location>
</feature>
<proteinExistence type="predicted"/>
<feature type="compositionally biased region" description="Basic residues" evidence="2">
    <location>
        <begin position="143"/>
        <end position="159"/>
    </location>
</feature>
<accession>A0A2J6SUU2</accession>
<dbReference type="AlphaFoldDB" id="A0A2J6SUU2"/>
<keyword evidence="3" id="KW-0732">Signal</keyword>
<evidence type="ECO:0000256" key="1">
    <source>
        <dbReference type="SAM" id="Coils"/>
    </source>
</evidence>
<keyword evidence="5" id="KW-1185">Reference proteome</keyword>
<evidence type="ECO:0000256" key="3">
    <source>
        <dbReference type="SAM" id="SignalP"/>
    </source>
</evidence>
<evidence type="ECO:0000313" key="4">
    <source>
        <dbReference type="EMBL" id="PMD54545.1"/>
    </source>
</evidence>
<evidence type="ECO:0000313" key="5">
    <source>
        <dbReference type="Proteomes" id="UP000235371"/>
    </source>
</evidence>
<feature type="signal peptide" evidence="3">
    <location>
        <begin position="1"/>
        <end position="21"/>
    </location>
</feature>
<protein>
    <submittedName>
        <fullName evidence="4">Uncharacterized protein</fullName>
    </submittedName>
</protein>
<name>A0A2J6SUU2_9HELO</name>
<reference evidence="4 5" key="1">
    <citation type="submission" date="2016-04" db="EMBL/GenBank/DDBJ databases">
        <title>A degradative enzymes factory behind the ericoid mycorrhizal symbiosis.</title>
        <authorList>
            <consortium name="DOE Joint Genome Institute"/>
            <person name="Martino E."/>
            <person name="Morin E."/>
            <person name="Grelet G."/>
            <person name="Kuo A."/>
            <person name="Kohler A."/>
            <person name="Daghino S."/>
            <person name="Barry K."/>
            <person name="Choi C."/>
            <person name="Cichocki N."/>
            <person name="Clum A."/>
            <person name="Copeland A."/>
            <person name="Hainaut M."/>
            <person name="Haridas S."/>
            <person name="Labutti K."/>
            <person name="Lindquist E."/>
            <person name="Lipzen A."/>
            <person name="Khouja H.-R."/>
            <person name="Murat C."/>
            <person name="Ohm R."/>
            <person name="Olson A."/>
            <person name="Spatafora J."/>
            <person name="Veneault-Fourrey C."/>
            <person name="Henrissat B."/>
            <person name="Grigoriev I."/>
            <person name="Martin F."/>
            <person name="Perotto S."/>
        </authorList>
    </citation>
    <scope>NUCLEOTIDE SEQUENCE [LARGE SCALE GENOMIC DNA]</scope>
    <source>
        <strain evidence="4 5">E</strain>
    </source>
</reference>
<keyword evidence="1" id="KW-0175">Coiled coil</keyword>
<dbReference type="InParanoid" id="A0A2J6SUU2"/>
<dbReference type="GeneID" id="36578374"/>
<organism evidence="4 5">
    <name type="scientific">Hyaloscypha bicolor E</name>
    <dbReference type="NCBI Taxonomy" id="1095630"/>
    <lineage>
        <taxon>Eukaryota</taxon>
        <taxon>Fungi</taxon>
        <taxon>Dikarya</taxon>
        <taxon>Ascomycota</taxon>
        <taxon>Pezizomycotina</taxon>
        <taxon>Leotiomycetes</taxon>
        <taxon>Helotiales</taxon>
        <taxon>Hyaloscyphaceae</taxon>
        <taxon>Hyaloscypha</taxon>
        <taxon>Hyaloscypha bicolor</taxon>
    </lineage>
</organism>